<protein>
    <recommendedName>
        <fullName evidence="5">Ammonium transporter AmtB-like domain-containing protein</fullName>
    </recommendedName>
</protein>
<dbReference type="GO" id="GO:0016020">
    <property type="term" value="C:membrane"/>
    <property type="evidence" value="ECO:0007669"/>
    <property type="project" value="UniProtKB-SubCell"/>
</dbReference>
<feature type="domain" description="Ammonium transporter AmtB-like" evidence="5">
    <location>
        <begin position="3"/>
        <end position="48"/>
    </location>
</feature>
<dbReference type="Proteomes" id="UP000623608">
    <property type="component" value="Unassembled WGS sequence"/>
</dbReference>
<accession>A0A919TSM4</accession>
<evidence type="ECO:0000256" key="2">
    <source>
        <dbReference type="ARBA" id="ARBA00022692"/>
    </source>
</evidence>
<comment type="subcellular location">
    <subcellularLocation>
        <location evidence="1">Membrane</location>
        <topology evidence="1">Multi-pass membrane protein</topology>
    </subcellularLocation>
</comment>
<keyword evidence="7" id="KW-1185">Reference proteome</keyword>
<sequence length="79" mass="8140">MAAFSVLGFSFVVTLVIAFVIQKTIGFRLSAEKEAAGIDVVEHAEVAYDLEGSLHAPGTGPTPEAVIAAAERLTAKAAP</sequence>
<evidence type="ECO:0000313" key="6">
    <source>
        <dbReference type="EMBL" id="GIF19222.1"/>
    </source>
</evidence>
<dbReference type="GO" id="GO:0008519">
    <property type="term" value="F:ammonium channel activity"/>
    <property type="evidence" value="ECO:0007669"/>
    <property type="project" value="InterPro"/>
</dbReference>
<organism evidence="6 7">
    <name type="scientific">Paractinoplanes tereljensis</name>
    <dbReference type="NCBI Taxonomy" id="571912"/>
    <lineage>
        <taxon>Bacteria</taxon>
        <taxon>Bacillati</taxon>
        <taxon>Actinomycetota</taxon>
        <taxon>Actinomycetes</taxon>
        <taxon>Micromonosporales</taxon>
        <taxon>Micromonosporaceae</taxon>
        <taxon>Paractinoplanes</taxon>
    </lineage>
</organism>
<dbReference type="Gene3D" id="1.10.3430.10">
    <property type="entry name" value="Ammonium transporter AmtB like domains"/>
    <property type="match status" value="1"/>
</dbReference>
<dbReference type="InterPro" id="IPR029020">
    <property type="entry name" value="Ammonium/urea_transptr"/>
</dbReference>
<evidence type="ECO:0000259" key="5">
    <source>
        <dbReference type="Pfam" id="PF00909"/>
    </source>
</evidence>
<name>A0A919TSM4_9ACTN</name>
<comment type="caution">
    <text evidence="6">The sequence shown here is derived from an EMBL/GenBank/DDBJ whole genome shotgun (WGS) entry which is preliminary data.</text>
</comment>
<evidence type="ECO:0000256" key="4">
    <source>
        <dbReference type="ARBA" id="ARBA00023136"/>
    </source>
</evidence>
<dbReference type="AlphaFoldDB" id="A0A919TSM4"/>
<gene>
    <name evidence="6" type="ORF">Ate02nite_19520</name>
</gene>
<reference evidence="6" key="1">
    <citation type="submission" date="2021-01" db="EMBL/GenBank/DDBJ databases">
        <title>Whole genome shotgun sequence of Actinoplanes tereljensis NBRC 105297.</title>
        <authorList>
            <person name="Komaki H."/>
            <person name="Tamura T."/>
        </authorList>
    </citation>
    <scope>NUCLEOTIDE SEQUENCE</scope>
    <source>
        <strain evidence="6">NBRC 105297</strain>
    </source>
</reference>
<dbReference type="EMBL" id="BOMY01000013">
    <property type="protein sequence ID" value="GIF19222.1"/>
    <property type="molecule type" value="Genomic_DNA"/>
</dbReference>
<dbReference type="Pfam" id="PF00909">
    <property type="entry name" value="Ammonium_transp"/>
    <property type="match status" value="1"/>
</dbReference>
<keyword evidence="2" id="KW-0812">Transmembrane</keyword>
<dbReference type="InterPro" id="IPR024041">
    <property type="entry name" value="NH4_transpt_AmtB-like_dom"/>
</dbReference>
<proteinExistence type="predicted"/>
<keyword evidence="4" id="KW-0472">Membrane</keyword>
<keyword evidence="3" id="KW-1133">Transmembrane helix</keyword>
<evidence type="ECO:0000256" key="1">
    <source>
        <dbReference type="ARBA" id="ARBA00004141"/>
    </source>
</evidence>
<evidence type="ECO:0000313" key="7">
    <source>
        <dbReference type="Proteomes" id="UP000623608"/>
    </source>
</evidence>
<evidence type="ECO:0000256" key="3">
    <source>
        <dbReference type="ARBA" id="ARBA00022989"/>
    </source>
</evidence>